<dbReference type="AlphaFoldDB" id="A0A1T2X2J0"/>
<feature type="transmembrane region" description="Helical" evidence="10">
    <location>
        <begin position="7"/>
        <end position="25"/>
    </location>
</feature>
<evidence type="ECO:0000313" key="11">
    <source>
        <dbReference type="EMBL" id="OPA73936.1"/>
    </source>
</evidence>
<dbReference type="InterPro" id="IPR003705">
    <property type="entry name" value="CbiN"/>
</dbReference>
<comment type="subunit">
    <text evidence="10">Forms an energy-coupling factor (ECF) transporter complex composed of an ATP-binding protein (A component, CbiO), a transmembrane protein (T component, CbiQ) and 2 possible substrate-capture proteins (S components, CbiM and CbiN) of unknown stoichimetry.</text>
</comment>
<evidence type="ECO:0000256" key="1">
    <source>
        <dbReference type="ARBA" id="ARBA00022426"/>
    </source>
</evidence>
<evidence type="ECO:0000256" key="2">
    <source>
        <dbReference type="ARBA" id="ARBA00022448"/>
    </source>
</evidence>
<dbReference type="GO" id="GO:0015087">
    <property type="term" value="F:cobalt ion transmembrane transporter activity"/>
    <property type="evidence" value="ECO:0007669"/>
    <property type="project" value="UniProtKB-UniRule"/>
</dbReference>
<keyword evidence="8 10" id="KW-0472">Membrane</keyword>
<proteinExistence type="inferred from homology"/>
<keyword evidence="5 10" id="KW-0812">Transmembrane</keyword>
<name>A0A1T2X2J0_9BACL</name>
<comment type="pathway">
    <text evidence="10">Cofactor biosynthesis; adenosylcobalamin biosynthesis.</text>
</comment>
<keyword evidence="12" id="KW-1185">Reference proteome</keyword>
<comment type="similarity">
    <text evidence="10">Belongs to the CbiN family.</text>
</comment>
<comment type="subcellular location">
    <subcellularLocation>
        <location evidence="10">Cell membrane</location>
        <topology evidence="10">Multi-pass membrane protein</topology>
    </subcellularLocation>
</comment>
<gene>
    <name evidence="10" type="primary">cbiN</name>
    <name evidence="11" type="ORF">BVG16_26200</name>
</gene>
<keyword evidence="3 10" id="KW-1003">Cell membrane</keyword>
<protein>
    <recommendedName>
        <fullName evidence="10">Cobalt transport protein CbiN</fullName>
    </recommendedName>
    <alternativeName>
        <fullName evidence="10">Energy-coupling factor transporter probable substrate-capture protein CbiN</fullName>
        <shortName evidence="10">ECF transporter S component CbiN</shortName>
    </alternativeName>
</protein>
<organism evidence="11 12">
    <name type="scientific">Paenibacillus selenitireducens</name>
    <dbReference type="NCBI Taxonomy" id="1324314"/>
    <lineage>
        <taxon>Bacteria</taxon>
        <taxon>Bacillati</taxon>
        <taxon>Bacillota</taxon>
        <taxon>Bacilli</taxon>
        <taxon>Bacillales</taxon>
        <taxon>Paenibacillaceae</taxon>
        <taxon>Paenibacillus</taxon>
    </lineage>
</organism>
<keyword evidence="4 10" id="KW-0169">Cobalamin biosynthesis</keyword>
<dbReference type="PANTHER" id="PTHR38662">
    <property type="entry name" value="COBALT TRANSPORT PROTEIN CBIN"/>
    <property type="match status" value="1"/>
</dbReference>
<evidence type="ECO:0000256" key="6">
    <source>
        <dbReference type="ARBA" id="ARBA00022989"/>
    </source>
</evidence>
<dbReference type="HAMAP" id="MF_00330">
    <property type="entry name" value="CbiN"/>
    <property type="match status" value="1"/>
</dbReference>
<evidence type="ECO:0000256" key="4">
    <source>
        <dbReference type="ARBA" id="ARBA00022573"/>
    </source>
</evidence>
<evidence type="ECO:0000256" key="10">
    <source>
        <dbReference type="HAMAP-Rule" id="MF_00330"/>
    </source>
</evidence>
<keyword evidence="1 10" id="KW-0171">Cobalt transport</keyword>
<accession>A0A1T2X2J0</accession>
<reference evidence="11 12" key="1">
    <citation type="submission" date="2017-01" db="EMBL/GenBank/DDBJ databases">
        <title>Genome analysis of Paenibacillus selenitrireducens ES3-24.</title>
        <authorList>
            <person name="Xu D."/>
            <person name="Yao R."/>
            <person name="Zheng S."/>
        </authorList>
    </citation>
    <scope>NUCLEOTIDE SEQUENCE [LARGE SCALE GENOMIC DNA]</scope>
    <source>
        <strain evidence="11 12">ES3-24</strain>
    </source>
</reference>
<dbReference type="GO" id="GO:0005886">
    <property type="term" value="C:plasma membrane"/>
    <property type="evidence" value="ECO:0007669"/>
    <property type="project" value="UniProtKB-SubCell"/>
</dbReference>
<comment type="function">
    <text evidence="10">Part of the energy-coupling factor (ECF) transporter complex CbiMNOQ involved in cobalt import.</text>
</comment>
<evidence type="ECO:0000313" key="12">
    <source>
        <dbReference type="Proteomes" id="UP000190188"/>
    </source>
</evidence>
<keyword evidence="7 10" id="KW-0406">Ion transport</keyword>
<dbReference type="STRING" id="1324314.BVG16_26200"/>
<dbReference type="UniPathway" id="UPA00148"/>
<dbReference type="NCBIfam" id="NF002780">
    <property type="entry name" value="PRK02898.1"/>
    <property type="match status" value="1"/>
</dbReference>
<evidence type="ECO:0000256" key="7">
    <source>
        <dbReference type="ARBA" id="ARBA00023065"/>
    </source>
</evidence>
<evidence type="ECO:0000256" key="9">
    <source>
        <dbReference type="ARBA" id="ARBA00023285"/>
    </source>
</evidence>
<evidence type="ECO:0000256" key="8">
    <source>
        <dbReference type="ARBA" id="ARBA00023136"/>
    </source>
</evidence>
<evidence type="ECO:0000256" key="3">
    <source>
        <dbReference type="ARBA" id="ARBA00022475"/>
    </source>
</evidence>
<comment type="caution">
    <text evidence="11">The sequence shown here is derived from an EMBL/GenBank/DDBJ whole genome shotgun (WGS) entry which is preliminary data.</text>
</comment>
<keyword evidence="2 10" id="KW-0813">Transport</keyword>
<sequence length="98" mass="10605">MKLAGKNMWILVIVVLLAVVPLVIVQGDFGGADGAAEEMIQTIQPDYEPWFQPLMEPPAETESMLFALQAALGAGFIGFTIGLFRGRHSKKNNTDASN</sequence>
<dbReference type="Pfam" id="PF02553">
    <property type="entry name" value="CbiN"/>
    <property type="match status" value="1"/>
</dbReference>
<feature type="transmembrane region" description="Helical" evidence="10">
    <location>
        <begin position="64"/>
        <end position="84"/>
    </location>
</feature>
<dbReference type="RefSeq" id="WP_078502165.1">
    <property type="nucleotide sequence ID" value="NZ_MSZX01000013.1"/>
</dbReference>
<dbReference type="Proteomes" id="UP000190188">
    <property type="component" value="Unassembled WGS sequence"/>
</dbReference>
<keyword evidence="9 10" id="KW-0170">Cobalt</keyword>
<dbReference type="PANTHER" id="PTHR38662:SF1">
    <property type="entry name" value="COBALT TRANSPORT PROTEIN CBIN"/>
    <property type="match status" value="1"/>
</dbReference>
<keyword evidence="6 10" id="KW-1133">Transmembrane helix</keyword>
<dbReference type="EMBL" id="MSZX01000013">
    <property type="protein sequence ID" value="OPA73936.1"/>
    <property type="molecule type" value="Genomic_DNA"/>
</dbReference>
<evidence type="ECO:0000256" key="5">
    <source>
        <dbReference type="ARBA" id="ARBA00022692"/>
    </source>
</evidence>
<dbReference type="GO" id="GO:0009236">
    <property type="term" value="P:cobalamin biosynthetic process"/>
    <property type="evidence" value="ECO:0007669"/>
    <property type="project" value="UniProtKB-UniRule"/>
</dbReference>